<dbReference type="AlphaFoldDB" id="A0A9D4DTJ2"/>
<evidence type="ECO:0000256" key="1">
    <source>
        <dbReference type="SAM" id="MobiDB-lite"/>
    </source>
</evidence>
<proteinExistence type="predicted"/>
<protein>
    <submittedName>
        <fullName evidence="2">Uncharacterized protein</fullName>
    </submittedName>
</protein>
<comment type="caution">
    <text evidence="2">The sequence shown here is derived from an EMBL/GenBank/DDBJ whole genome shotgun (WGS) entry which is preliminary data.</text>
</comment>
<reference evidence="2" key="2">
    <citation type="submission" date="2020-11" db="EMBL/GenBank/DDBJ databases">
        <authorList>
            <person name="McCartney M.A."/>
            <person name="Auch B."/>
            <person name="Kono T."/>
            <person name="Mallez S."/>
            <person name="Becker A."/>
            <person name="Gohl D.M."/>
            <person name="Silverstein K.A.T."/>
            <person name="Koren S."/>
            <person name="Bechman K.B."/>
            <person name="Herman A."/>
            <person name="Abrahante J.E."/>
            <person name="Garbe J."/>
        </authorList>
    </citation>
    <scope>NUCLEOTIDE SEQUENCE</scope>
    <source>
        <strain evidence="2">Duluth1</strain>
        <tissue evidence="2">Whole animal</tissue>
    </source>
</reference>
<feature type="region of interest" description="Disordered" evidence="1">
    <location>
        <begin position="55"/>
        <end position="76"/>
    </location>
</feature>
<organism evidence="2 3">
    <name type="scientific">Dreissena polymorpha</name>
    <name type="common">Zebra mussel</name>
    <name type="synonym">Mytilus polymorpha</name>
    <dbReference type="NCBI Taxonomy" id="45954"/>
    <lineage>
        <taxon>Eukaryota</taxon>
        <taxon>Metazoa</taxon>
        <taxon>Spiralia</taxon>
        <taxon>Lophotrochozoa</taxon>
        <taxon>Mollusca</taxon>
        <taxon>Bivalvia</taxon>
        <taxon>Autobranchia</taxon>
        <taxon>Heteroconchia</taxon>
        <taxon>Euheterodonta</taxon>
        <taxon>Imparidentia</taxon>
        <taxon>Neoheterodontei</taxon>
        <taxon>Myida</taxon>
        <taxon>Dreissenoidea</taxon>
        <taxon>Dreissenidae</taxon>
        <taxon>Dreissena</taxon>
    </lineage>
</organism>
<accession>A0A9D4DTJ2</accession>
<dbReference type="EMBL" id="JAIWYP010000010">
    <property type="protein sequence ID" value="KAH3754070.1"/>
    <property type="molecule type" value="Genomic_DNA"/>
</dbReference>
<dbReference type="Proteomes" id="UP000828390">
    <property type="component" value="Unassembled WGS sequence"/>
</dbReference>
<name>A0A9D4DTJ2_DREPO</name>
<evidence type="ECO:0000313" key="2">
    <source>
        <dbReference type="EMBL" id="KAH3754070.1"/>
    </source>
</evidence>
<keyword evidence="3" id="KW-1185">Reference proteome</keyword>
<gene>
    <name evidence="2" type="ORF">DPMN_188729</name>
</gene>
<reference evidence="2" key="1">
    <citation type="journal article" date="2019" name="bioRxiv">
        <title>The Genome of the Zebra Mussel, Dreissena polymorpha: A Resource for Invasive Species Research.</title>
        <authorList>
            <person name="McCartney M.A."/>
            <person name="Auch B."/>
            <person name="Kono T."/>
            <person name="Mallez S."/>
            <person name="Zhang Y."/>
            <person name="Obille A."/>
            <person name="Becker A."/>
            <person name="Abrahante J.E."/>
            <person name="Garbe J."/>
            <person name="Badalamenti J.P."/>
            <person name="Herman A."/>
            <person name="Mangelson H."/>
            <person name="Liachko I."/>
            <person name="Sullivan S."/>
            <person name="Sone E.D."/>
            <person name="Koren S."/>
            <person name="Silverstein K.A.T."/>
            <person name="Beckman K.B."/>
            <person name="Gohl D.M."/>
        </authorList>
    </citation>
    <scope>NUCLEOTIDE SEQUENCE</scope>
    <source>
        <strain evidence="2">Duluth1</strain>
        <tissue evidence="2">Whole animal</tissue>
    </source>
</reference>
<evidence type="ECO:0000313" key="3">
    <source>
        <dbReference type="Proteomes" id="UP000828390"/>
    </source>
</evidence>
<sequence>MEVEKRSSNHSLYQYTIEMNEELDTSLKNMTSDQVERMVAQENMKNLALSLKNKSEYGHTGSDMSLRLRQSVRKPC</sequence>